<reference evidence="5 6" key="1">
    <citation type="submission" date="2020-08" db="EMBL/GenBank/DDBJ databases">
        <authorList>
            <person name="Liu C."/>
            <person name="Sun Q."/>
        </authorList>
    </citation>
    <scope>NUCLEOTIDE SEQUENCE [LARGE SCALE GENOMIC DNA]</scope>
    <source>
        <strain evidence="5 6">NSJ-59</strain>
    </source>
</reference>
<name>A0ABR6VJR3_9FIRM</name>
<evidence type="ECO:0000256" key="3">
    <source>
        <dbReference type="ARBA" id="ARBA00023163"/>
    </source>
</evidence>
<proteinExistence type="predicted"/>
<protein>
    <submittedName>
        <fullName evidence="5">AraC family transcriptional regulator</fullName>
    </submittedName>
</protein>
<dbReference type="InterPro" id="IPR014710">
    <property type="entry name" value="RmlC-like_jellyroll"/>
</dbReference>
<dbReference type="InterPro" id="IPR037923">
    <property type="entry name" value="HTH-like"/>
</dbReference>
<dbReference type="SMART" id="SM00342">
    <property type="entry name" value="HTH_ARAC"/>
    <property type="match status" value="1"/>
</dbReference>
<dbReference type="SUPFAM" id="SSF46689">
    <property type="entry name" value="Homeodomain-like"/>
    <property type="match status" value="2"/>
</dbReference>
<evidence type="ECO:0000313" key="5">
    <source>
        <dbReference type="EMBL" id="MBC3537527.1"/>
    </source>
</evidence>
<dbReference type="Gene3D" id="1.10.10.60">
    <property type="entry name" value="Homeodomain-like"/>
    <property type="match status" value="2"/>
</dbReference>
<dbReference type="PANTHER" id="PTHR43280">
    <property type="entry name" value="ARAC-FAMILY TRANSCRIPTIONAL REGULATOR"/>
    <property type="match status" value="1"/>
</dbReference>
<dbReference type="InterPro" id="IPR003313">
    <property type="entry name" value="AraC-bd"/>
</dbReference>
<evidence type="ECO:0000259" key="4">
    <source>
        <dbReference type="PROSITE" id="PS01124"/>
    </source>
</evidence>
<sequence>MEHESYHEIMQRGRFDFPIGFYHVEKYHPRFNMPYHWHMEYELIHILHGGFTISLNDETIHMVPGDIVFVSDGIVHGGVVDSDDTVYECLVFDPQKLLLPANYHAANLDQIFSHTLRVRNHFTPDDQKLSAVIPALFNQFQQHQPGYELIVIGLLYTVFGLIIQEKQYTTVAVEPVESSFAQLQKLKNAFRLIDEKYSTALTLADLSNAAGLSPNYFCKVFQNLTKFTPIEYLNRFRIDQACVKLAYTDASITDIAYACGFNNLSYFIKTFRRQKGISPGKFRQKNRE</sequence>
<feature type="domain" description="HTH araC/xylS-type" evidence="4">
    <location>
        <begin position="187"/>
        <end position="285"/>
    </location>
</feature>
<dbReference type="Pfam" id="PF02311">
    <property type="entry name" value="AraC_binding"/>
    <property type="match status" value="1"/>
</dbReference>
<dbReference type="PROSITE" id="PS01124">
    <property type="entry name" value="HTH_ARAC_FAMILY_2"/>
    <property type="match status" value="1"/>
</dbReference>
<accession>A0ABR6VJR3</accession>
<gene>
    <name evidence="5" type="ORF">H8J70_09710</name>
</gene>
<dbReference type="PANTHER" id="PTHR43280:SF28">
    <property type="entry name" value="HTH-TYPE TRANSCRIPTIONAL ACTIVATOR RHAS"/>
    <property type="match status" value="1"/>
</dbReference>
<dbReference type="SUPFAM" id="SSF51215">
    <property type="entry name" value="Regulatory protein AraC"/>
    <property type="match status" value="1"/>
</dbReference>
<dbReference type="InterPro" id="IPR009057">
    <property type="entry name" value="Homeodomain-like_sf"/>
</dbReference>
<dbReference type="RefSeq" id="WP_186503978.1">
    <property type="nucleotide sequence ID" value="NZ_JACOGK010000030.1"/>
</dbReference>
<dbReference type="Gene3D" id="2.60.120.10">
    <property type="entry name" value="Jelly Rolls"/>
    <property type="match status" value="1"/>
</dbReference>
<organism evidence="5 6">
    <name type="scientific">Megasphaera hominis</name>
    <dbReference type="NCBI Taxonomy" id="159836"/>
    <lineage>
        <taxon>Bacteria</taxon>
        <taxon>Bacillati</taxon>
        <taxon>Bacillota</taxon>
        <taxon>Negativicutes</taxon>
        <taxon>Veillonellales</taxon>
        <taxon>Veillonellaceae</taxon>
        <taxon>Megasphaera</taxon>
    </lineage>
</organism>
<keyword evidence="3" id="KW-0804">Transcription</keyword>
<dbReference type="InterPro" id="IPR020449">
    <property type="entry name" value="Tscrpt_reg_AraC-type_HTH"/>
</dbReference>
<evidence type="ECO:0000313" key="6">
    <source>
        <dbReference type="Proteomes" id="UP000606870"/>
    </source>
</evidence>
<keyword evidence="2" id="KW-0238">DNA-binding</keyword>
<dbReference type="EMBL" id="JACOGK010000030">
    <property type="protein sequence ID" value="MBC3537527.1"/>
    <property type="molecule type" value="Genomic_DNA"/>
</dbReference>
<dbReference type="Pfam" id="PF12833">
    <property type="entry name" value="HTH_18"/>
    <property type="match status" value="1"/>
</dbReference>
<comment type="caution">
    <text evidence="5">The sequence shown here is derived from an EMBL/GenBank/DDBJ whole genome shotgun (WGS) entry which is preliminary data.</text>
</comment>
<dbReference type="PROSITE" id="PS00041">
    <property type="entry name" value="HTH_ARAC_FAMILY_1"/>
    <property type="match status" value="1"/>
</dbReference>
<dbReference type="InterPro" id="IPR018060">
    <property type="entry name" value="HTH_AraC"/>
</dbReference>
<keyword evidence="6" id="KW-1185">Reference proteome</keyword>
<keyword evidence="1" id="KW-0805">Transcription regulation</keyword>
<dbReference type="Proteomes" id="UP000606870">
    <property type="component" value="Unassembled WGS sequence"/>
</dbReference>
<evidence type="ECO:0000256" key="1">
    <source>
        <dbReference type="ARBA" id="ARBA00023015"/>
    </source>
</evidence>
<dbReference type="InterPro" id="IPR018062">
    <property type="entry name" value="HTH_AraC-typ_CS"/>
</dbReference>
<evidence type="ECO:0000256" key="2">
    <source>
        <dbReference type="ARBA" id="ARBA00023125"/>
    </source>
</evidence>
<dbReference type="PRINTS" id="PR00032">
    <property type="entry name" value="HTHARAC"/>
</dbReference>